<evidence type="ECO:0000256" key="2">
    <source>
        <dbReference type="ARBA" id="ARBA00022576"/>
    </source>
</evidence>
<name>A0ABZ1WQI8_9ACTN</name>
<dbReference type="InterPro" id="IPR015424">
    <property type="entry name" value="PyrdxlP-dep_Trfase"/>
</dbReference>
<organism evidence="6 7">
    <name type="scientific">Streptomyces pseudovenezuelae</name>
    <dbReference type="NCBI Taxonomy" id="67350"/>
    <lineage>
        <taxon>Bacteria</taxon>
        <taxon>Bacillati</taxon>
        <taxon>Actinomycetota</taxon>
        <taxon>Actinomycetes</taxon>
        <taxon>Kitasatosporales</taxon>
        <taxon>Streptomycetaceae</taxon>
        <taxon>Streptomyces</taxon>
        <taxon>Streptomyces aurantiacus group</taxon>
    </lineage>
</organism>
<keyword evidence="3" id="KW-0808">Transferase</keyword>
<keyword evidence="7" id="KW-1185">Reference proteome</keyword>
<dbReference type="PANTHER" id="PTHR42790">
    <property type="entry name" value="AMINOTRANSFERASE"/>
    <property type="match status" value="1"/>
</dbReference>
<dbReference type="GO" id="GO:0008483">
    <property type="term" value="F:transaminase activity"/>
    <property type="evidence" value="ECO:0007669"/>
    <property type="project" value="UniProtKB-KW"/>
</dbReference>
<dbReference type="RefSeq" id="WP_329260361.1">
    <property type="nucleotide sequence ID" value="NZ_CP109011.1"/>
</dbReference>
<keyword evidence="4" id="KW-0663">Pyridoxal phosphate</keyword>
<dbReference type="InterPro" id="IPR015421">
    <property type="entry name" value="PyrdxlP-dep_Trfase_major"/>
</dbReference>
<evidence type="ECO:0000256" key="4">
    <source>
        <dbReference type="ARBA" id="ARBA00022898"/>
    </source>
</evidence>
<dbReference type="InterPro" id="IPR004839">
    <property type="entry name" value="Aminotransferase_I/II_large"/>
</dbReference>
<evidence type="ECO:0000313" key="7">
    <source>
        <dbReference type="Proteomes" id="UP001432168"/>
    </source>
</evidence>
<dbReference type="InterPro" id="IPR015422">
    <property type="entry name" value="PyrdxlP-dep_Trfase_small"/>
</dbReference>
<evidence type="ECO:0000256" key="3">
    <source>
        <dbReference type="ARBA" id="ARBA00022679"/>
    </source>
</evidence>
<accession>A0ABZ1WQI8</accession>
<dbReference type="Proteomes" id="UP001432168">
    <property type="component" value="Chromosome"/>
</dbReference>
<sequence>MPDDRLAGPPADLELAELHTSLEDPALASMTFLNEVTGRYPKALSFAPGRPTEEGFDVEAVHRYLRRFCDHLATDRGQSPEQVRRTLCQYGRTSGIVHELIARQLEVDEGLRTDPESIVVTVGCQEAMYLVLRALRRDERDAVLAVSPTYVGLTGAARLVDMTVLPVASGSTGIDLRDLAAQVRGARERGLRPRACYLVPDFANPSGLSLDLGTRRELLALAEREDILLLEDNPYGMFHDGSGRLPTLKALDTRRRVIHFGSFAKTVLPGARVGYVVADQRVGHGQGRVQGFAEQLSKIKSMVTVNTSPISQAVVGGALLENDFSLERATARSRLVYRRNLAHVLRGLETRFGACGSVSWNTPSGGFFIVVDVPFTVDDELLERSGRSFGVLWTPVSHFYDGKGGRNQMRLSCSSLDSAQVEEGLNRLAKLFVDKGVLGVDTGTDSTPGCSSVSM</sequence>
<evidence type="ECO:0000256" key="1">
    <source>
        <dbReference type="ARBA" id="ARBA00001933"/>
    </source>
</evidence>
<comment type="cofactor">
    <cofactor evidence="1">
        <name>pyridoxal 5'-phosphate</name>
        <dbReference type="ChEBI" id="CHEBI:597326"/>
    </cofactor>
</comment>
<dbReference type="Pfam" id="PF00155">
    <property type="entry name" value="Aminotran_1_2"/>
    <property type="match status" value="1"/>
</dbReference>
<dbReference type="Gene3D" id="3.90.1150.10">
    <property type="entry name" value="Aspartate Aminotransferase, domain 1"/>
    <property type="match status" value="1"/>
</dbReference>
<dbReference type="Gene3D" id="3.40.640.10">
    <property type="entry name" value="Type I PLP-dependent aspartate aminotransferase-like (Major domain)"/>
    <property type="match status" value="1"/>
</dbReference>
<reference evidence="6" key="1">
    <citation type="submission" date="2022-10" db="EMBL/GenBank/DDBJ databases">
        <title>The complete genomes of actinobacterial strains from the NBC collection.</title>
        <authorList>
            <person name="Joergensen T.S."/>
            <person name="Alvarez Arevalo M."/>
            <person name="Sterndorff E.B."/>
            <person name="Faurdal D."/>
            <person name="Vuksanovic O."/>
            <person name="Mourched A.-S."/>
            <person name="Charusanti P."/>
            <person name="Shaw S."/>
            <person name="Blin K."/>
            <person name="Weber T."/>
        </authorList>
    </citation>
    <scope>NUCLEOTIDE SEQUENCE</scope>
    <source>
        <strain evidence="6">NBC_00686</strain>
    </source>
</reference>
<gene>
    <name evidence="6" type="ORF">OG929_06975</name>
</gene>
<dbReference type="CDD" id="cd00609">
    <property type="entry name" value="AAT_like"/>
    <property type="match status" value="1"/>
</dbReference>
<evidence type="ECO:0000259" key="5">
    <source>
        <dbReference type="Pfam" id="PF00155"/>
    </source>
</evidence>
<feature type="domain" description="Aminotransferase class I/classII large" evidence="5">
    <location>
        <begin position="97"/>
        <end position="428"/>
    </location>
</feature>
<dbReference type="EMBL" id="CP109011">
    <property type="protein sequence ID" value="WUT42029.1"/>
    <property type="molecule type" value="Genomic_DNA"/>
</dbReference>
<dbReference type="SUPFAM" id="SSF53383">
    <property type="entry name" value="PLP-dependent transferases"/>
    <property type="match status" value="1"/>
</dbReference>
<proteinExistence type="predicted"/>
<keyword evidence="2 6" id="KW-0032">Aminotransferase</keyword>
<protein>
    <submittedName>
        <fullName evidence="6">PLP-dependent aminotransferase family protein</fullName>
    </submittedName>
</protein>
<evidence type="ECO:0000313" key="6">
    <source>
        <dbReference type="EMBL" id="WUT42029.1"/>
    </source>
</evidence>
<dbReference type="InterPro" id="IPR050859">
    <property type="entry name" value="Class-I_PLP-dep_aminotransf"/>
</dbReference>
<dbReference type="PANTHER" id="PTHR42790:SF19">
    <property type="entry name" value="KYNURENINE_ALPHA-AMINOADIPATE AMINOTRANSFERASE, MITOCHONDRIAL"/>
    <property type="match status" value="1"/>
</dbReference>